<sequence>MKNFSLSPKNSAYSRVAETMGYSTELLHATGRAKLSIAAVYHHLIHPLRLGQVCFAFCERTGAPRAYITYALCTA</sequence>
<reference evidence="1" key="1">
    <citation type="journal article" date="2015" name="Nature">
        <title>Complex archaea that bridge the gap between prokaryotes and eukaryotes.</title>
        <authorList>
            <person name="Spang A."/>
            <person name="Saw J.H."/>
            <person name="Jorgensen S.L."/>
            <person name="Zaremba-Niedzwiedzka K."/>
            <person name="Martijn J."/>
            <person name="Lind A.E."/>
            <person name="van Eijk R."/>
            <person name="Schleper C."/>
            <person name="Guy L."/>
            <person name="Ettema T.J."/>
        </authorList>
    </citation>
    <scope>NUCLEOTIDE SEQUENCE</scope>
</reference>
<feature type="non-terminal residue" evidence="1">
    <location>
        <position position="75"/>
    </location>
</feature>
<proteinExistence type="predicted"/>
<name>A0A0F9AIX4_9ZZZZ</name>
<evidence type="ECO:0000313" key="1">
    <source>
        <dbReference type="EMBL" id="KKL09559.1"/>
    </source>
</evidence>
<dbReference type="AlphaFoldDB" id="A0A0F9AIX4"/>
<dbReference type="EMBL" id="LAZR01042429">
    <property type="protein sequence ID" value="KKL09559.1"/>
    <property type="molecule type" value="Genomic_DNA"/>
</dbReference>
<protein>
    <submittedName>
        <fullName evidence="1">Uncharacterized protein</fullName>
    </submittedName>
</protein>
<gene>
    <name evidence="1" type="ORF">LCGC14_2564640</name>
</gene>
<accession>A0A0F9AIX4</accession>
<organism evidence="1">
    <name type="scientific">marine sediment metagenome</name>
    <dbReference type="NCBI Taxonomy" id="412755"/>
    <lineage>
        <taxon>unclassified sequences</taxon>
        <taxon>metagenomes</taxon>
        <taxon>ecological metagenomes</taxon>
    </lineage>
</organism>
<comment type="caution">
    <text evidence="1">The sequence shown here is derived from an EMBL/GenBank/DDBJ whole genome shotgun (WGS) entry which is preliminary data.</text>
</comment>